<dbReference type="EMBL" id="WFLI01000010">
    <property type="protein sequence ID" value="KAB8064833.1"/>
    <property type="molecule type" value="Genomic_DNA"/>
</dbReference>
<comment type="PTM">
    <text evidence="6">Binds 1 heme c group covalently per subunit.</text>
</comment>
<keyword evidence="2 6" id="KW-0349">Heme</keyword>
<dbReference type="InterPro" id="IPR036909">
    <property type="entry name" value="Cyt_c-like_dom_sf"/>
</dbReference>
<dbReference type="GO" id="GO:0020037">
    <property type="term" value="F:heme binding"/>
    <property type="evidence" value="ECO:0007669"/>
    <property type="project" value="InterPro"/>
</dbReference>
<sequence>MPIRTLAAAVALMLAGSAGALEIHLPPETAAYKPSDLPGYQLVQRNCMTCHAAQYASSQPPASPRAYWEATVKKMKKPFGAQFADEDMPAMVDYLVKTYGDERGAAAPAVAKTAAAAPAAAASGKDVKTLLAANGCMACHALDQKVVGPGFTEVAARYKGKDGVAAVAANIRNGGAGKWGPVPMPPFSQLSEADAATLAKYVLSR</sequence>
<keyword evidence="4" id="KW-0249">Electron transport</keyword>
<dbReference type="PROSITE" id="PS51007">
    <property type="entry name" value="CYTC"/>
    <property type="match status" value="1"/>
</dbReference>
<dbReference type="PRINTS" id="PR00606">
    <property type="entry name" value="CYTCHROMECID"/>
</dbReference>
<dbReference type="RefSeq" id="WP_152282569.1">
    <property type="nucleotide sequence ID" value="NZ_WFLI01000010.1"/>
</dbReference>
<dbReference type="GO" id="GO:0009055">
    <property type="term" value="F:electron transfer activity"/>
    <property type="evidence" value="ECO:0007669"/>
    <property type="project" value="InterPro"/>
</dbReference>
<evidence type="ECO:0000256" key="4">
    <source>
        <dbReference type="ARBA" id="ARBA00022982"/>
    </source>
</evidence>
<gene>
    <name evidence="9" type="ORF">GCN75_11045</name>
</gene>
<dbReference type="InterPro" id="IPR009056">
    <property type="entry name" value="Cyt_c-like_dom"/>
</dbReference>
<evidence type="ECO:0000256" key="7">
    <source>
        <dbReference type="SAM" id="SignalP"/>
    </source>
</evidence>
<evidence type="ECO:0000313" key="10">
    <source>
        <dbReference type="Proteomes" id="UP000468717"/>
    </source>
</evidence>
<keyword evidence="5 6" id="KW-0408">Iron</keyword>
<evidence type="ECO:0000256" key="2">
    <source>
        <dbReference type="ARBA" id="ARBA00022617"/>
    </source>
</evidence>
<dbReference type="Pfam" id="PF00034">
    <property type="entry name" value="Cytochrom_C"/>
    <property type="match status" value="1"/>
</dbReference>
<dbReference type="GO" id="GO:0005506">
    <property type="term" value="F:iron ion binding"/>
    <property type="evidence" value="ECO:0007669"/>
    <property type="project" value="InterPro"/>
</dbReference>
<evidence type="ECO:0000256" key="3">
    <source>
        <dbReference type="ARBA" id="ARBA00022723"/>
    </source>
</evidence>
<feature type="binding site" description="covalent" evidence="6">
    <location>
        <position position="184"/>
    </location>
    <ligand>
        <name>heme c</name>
        <dbReference type="ChEBI" id="CHEBI:61717"/>
    </ligand>
</feature>
<protein>
    <submittedName>
        <fullName evidence="9">C-type cytochrome</fullName>
    </submittedName>
</protein>
<comment type="caution">
    <text evidence="9">The sequence shown here is derived from an EMBL/GenBank/DDBJ whole genome shotgun (WGS) entry which is preliminary data.</text>
</comment>
<feature type="domain" description="Cytochrome c" evidence="8">
    <location>
        <begin position="119"/>
        <end position="205"/>
    </location>
</feature>
<reference evidence="9 10" key="1">
    <citation type="submission" date="2019-10" db="EMBL/GenBank/DDBJ databases">
        <title>Three novel species isolated from a subtropical stream in China.</title>
        <authorList>
            <person name="Lu H."/>
        </authorList>
    </citation>
    <scope>NUCLEOTIDE SEQUENCE [LARGE SCALE GENOMIC DNA]</scope>
    <source>
        <strain evidence="9 10">FT13W</strain>
    </source>
</reference>
<dbReference type="PANTHER" id="PTHR37823">
    <property type="entry name" value="CYTOCHROME C-553-LIKE"/>
    <property type="match status" value="1"/>
</dbReference>
<evidence type="ECO:0000256" key="1">
    <source>
        <dbReference type="ARBA" id="ARBA00022448"/>
    </source>
</evidence>
<feature type="signal peptide" evidence="7">
    <location>
        <begin position="1"/>
        <end position="20"/>
    </location>
</feature>
<feature type="binding site" description="covalent" evidence="6">
    <location>
        <position position="140"/>
    </location>
    <ligand>
        <name>heme c</name>
        <dbReference type="ChEBI" id="CHEBI:61717"/>
    </ligand>
</feature>
<dbReference type="Proteomes" id="UP000468717">
    <property type="component" value="Unassembled WGS sequence"/>
</dbReference>
<organism evidence="9 10">
    <name type="scientific">Janthinobacterium violaceinigrum</name>
    <dbReference type="NCBI Taxonomy" id="2654252"/>
    <lineage>
        <taxon>Bacteria</taxon>
        <taxon>Pseudomonadati</taxon>
        <taxon>Pseudomonadota</taxon>
        <taxon>Betaproteobacteria</taxon>
        <taxon>Burkholderiales</taxon>
        <taxon>Oxalobacteraceae</taxon>
        <taxon>Janthinobacterium</taxon>
    </lineage>
</organism>
<dbReference type="SUPFAM" id="SSF46626">
    <property type="entry name" value="Cytochrome c"/>
    <property type="match status" value="2"/>
</dbReference>
<dbReference type="Gene3D" id="1.10.760.10">
    <property type="entry name" value="Cytochrome c-like domain"/>
    <property type="match status" value="2"/>
</dbReference>
<evidence type="ECO:0000256" key="5">
    <source>
        <dbReference type="ARBA" id="ARBA00023004"/>
    </source>
</evidence>
<feature type="binding site" description="covalent" evidence="6">
    <location>
        <position position="136"/>
    </location>
    <ligand>
        <name>heme c</name>
        <dbReference type="ChEBI" id="CHEBI:61717"/>
    </ligand>
</feature>
<keyword evidence="3 6" id="KW-0479">Metal-binding</keyword>
<feature type="chain" id="PRO_5026035166" evidence="7">
    <location>
        <begin position="21"/>
        <end position="205"/>
    </location>
</feature>
<dbReference type="InterPro" id="IPR002324">
    <property type="entry name" value="Cyt_c_ID"/>
</dbReference>
<keyword evidence="1" id="KW-0813">Transport</keyword>
<dbReference type="InterPro" id="IPR051811">
    <property type="entry name" value="Cytochrome_c550/c551-like"/>
</dbReference>
<keyword evidence="7" id="KW-0732">Signal</keyword>
<proteinExistence type="predicted"/>
<name>A0A6I1I1K9_9BURK</name>
<keyword evidence="10" id="KW-1185">Reference proteome</keyword>
<evidence type="ECO:0000259" key="8">
    <source>
        <dbReference type="PROSITE" id="PS51007"/>
    </source>
</evidence>
<evidence type="ECO:0000313" key="9">
    <source>
        <dbReference type="EMBL" id="KAB8064833.1"/>
    </source>
</evidence>
<evidence type="ECO:0000256" key="6">
    <source>
        <dbReference type="PIRSR" id="PIRSR602324-1"/>
    </source>
</evidence>
<accession>A0A6I1I1K9</accession>
<dbReference type="AlphaFoldDB" id="A0A6I1I1K9"/>